<dbReference type="AlphaFoldDB" id="A0A1J5F5X7"/>
<feature type="transmembrane region" description="Helical" evidence="1">
    <location>
        <begin position="96"/>
        <end position="117"/>
    </location>
</feature>
<evidence type="ECO:0000313" key="3">
    <source>
        <dbReference type="Proteomes" id="UP000183922"/>
    </source>
</evidence>
<dbReference type="STRING" id="1805236.AUK13_02900"/>
<protein>
    <recommendedName>
        <fullName evidence="4">Polymerase nucleotidyl transferase domain-containing protein</fullName>
    </recommendedName>
</protein>
<keyword evidence="1" id="KW-1133">Transmembrane helix</keyword>
<proteinExistence type="predicted"/>
<reference evidence="2 3" key="1">
    <citation type="journal article" date="2016" name="Environ. Microbiol.">
        <title>Genomic resolution of a cold subsurface aquifer community provides metabolic insights for novel microbes adapted to high CO concentrations.</title>
        <authorList>
            <person name="Probst A.J."/>
            <person name="Castelle C.J."/>
            <person name="Singh A."/>
            <person name="Brown C.T."/>
            <person name="Anantharaman K."/>
            <person name="Sharon I."/>
            <person name="Hug L.A."/>
            <person name="Burstein D."/>
            <person name="Emerson J.B."/>
            <person name="Thomas B.C."/>
            <person name="Banfield J.F."/>
        </authorList>
    </citation>
    <scope>NUCLEOTIDE SEQUENCE [LARGE SCALE GENOMIC DNA]</scope>
    <source>
        <strain evidence="2">CG2_30_39_24</strain>
    </source>
</reference>
<organism evidence="2 3">
    <name type="scientific">Candidatus Kuenenbacteria bacterium CG2_30_39_24</name>
    <dbReference type="NCBI Taxonomy" id="1805236"/>
    <lineage>
        <taxon>Bacteria</taxon>
        <taxon>Candidatus Kueneniibacteriota</taxon>
    </lineage>
</organism>
<accession>A0A1J5F5X7</accession>
<keyword evidence="1" id="KW-0812">Transmembrane</keyword>
<comment type="caution">
    <text evidence="2">The sequence shown here is derived from an EMBL/GenBank/DDBJ whole genome shotgun (WGS) entry which is preliminary data.</text>
</comment>
<sequence length="305" mass="36340">MNEIMMTIKYFDLFNYPLKKDEVFKWLFNYQNIKTLKYPSENSQKLFDDLACLVREGKVAERAGYYFLPSRGEIIKIREERERISLKKISKAQRMAMILGFVPGVKMIAVVSNLGYLNADKDADIDLFIVAEKGKIWGVRFWSVMLMKILGQRPNKQAIKDKICLSYYVTEDNLNLEQTTVAEPDIHLVYLAAQYLPLYSEDEMWEKYVRQNGWLKKYLLNFEYTDELKKFIIKPRLLWLKRIITRTELGFEQRFYKEIQLRKMAAELKQAMNQGDKKVIINDQMLKLHLNDRREEINKMINKII</sequence>
<evidence type="ECO:0008006" key="4">
    <source>
        <dbReference type="Google" id="ProtNLM"/>
    </source>
</evidence>
<name>A0A1J5F5X7_9BACT</name>
<dbReference type="EMBL" id="MNYR01000047">
    <property type="protein sequence ID" value="OIP55347.1"/>
    <property type="molecule type" value="Genomic_DNA"/>
</dbReference>
<dbReference type="Proteomes" id="UP000183922">
    <property type="component" value="Unassembled WGS sequence"/>
</dbReference>
<evidence type="ECO:0000313" key="2">
    <source>
        <dbReference type="EMBL" id="OIP55347.1"/>
    </source>
</evidence>
<evidence type="ECO:0000256" key="1">
    <source>
        <dbReference type="SAM" id="Phobius"/>
    </source>
</evidence>
<keyword evidence="1" id="KW-0472">Membrane</keyword>
<gene>
    <name evidence="2" type="ORF">AUK13_02900</name>
</gene>